<protein>
    <submittedName>
        <fullName evidence="3">Glutathione S-transferase family protein</fullName>
    </submittedName>
</protein>
<dbReference type="Proteomes" id="UP001595604">
    <property type="component" value="Unassembled WGS sequence"/>
</dbReference>
<dbReference type="Pfam" id="PF14497">
    <property type="entry name" value="GST_C_3"/>
    <property type="match status" value="1"/>
</dbReference>
<dbReference type="Gene3D" id="3.40.30.10">
    <property type="entry name" value="Glutaredoxin"/>
    <property type="match status" value="1"/>
</dbReference>
<dbReference type="PROSITE" id="PS50404">
    <property type="entry name" value="GST_NTER"/>
    <property type="match status" value="1"/>
</dbReference>
<dbReference type="InterPro" id="IPR004045">
    <property type="entry name" value="Glutathione_S-Trfase_N"/>
</dbReference>
<dbReference type="Gene3D" id="1.20.1050.10">
    <property type="match status" value="1"/>
</dbReference>
<comment type="caution">
    <text evidence="3">The sequence shown here is derived from an EMBL/GenBank/DDBJ whole genome shotgun (WGS) entry which is preliminary data.</text>
</comment>
<dbReference type="PANTHER" id="PTHR43968:SF6">
    <property type="entry name" value="GLUTATHIONE S-TRANSFERASE OMEGA"/>
    <property type="match status" value="1"/>
</dbReference>
<dbReference type="SFLD" id="SFLDG00358">
    <property type="entry name" value="Main_(cytGST)"/>
    <property type="match status" value="1"/>
</dbReference>
<evidence type="ECO:0000259" key="1">
    <source>
        <dbReference type="PROSITE" id="PS50404"/>
    </source>
</evidence>
<gene>
    <name evidence="3" type="ORF">ACFOD9_00360</name>
</gene>
<dbReference type="InterPro" id="IPR040079">
    <property type="entry name" value="Glutathione_S-Trfase"/>
</dbReference>
<feature type="domain" description="GST C-terminal" evidence="2">
    <location>
        <begin position="80"/>
        <end position="214"/>
    </location>
</feature>
<dbReference type="EMBL" id="JBHRTQ010000001">
    <property type="protein sequence ID" value="MFC3172693.1"/>
    <property type="molecule type" value="Genomic_DNA"/>
</dbReference>
<evidence type="ECO:0000313" key="3">
    <source>
        <dbReference type="EMBL" id="MFC3172693.1"/>
    </source>
</evidence>
<dbReference type="SUPFAM" id="SSF52833">
    <property type="entry name" value="Thioredoxin-like"/>
    <property type="match status" value="1"/>
</dbReference>
<dbReference type="SUPFAM" id="SSF47616">
    <property type="entry name" value="GST C-terminal domain-like"/>
    <property type="match status" value="1"/>
</dbReference>
<dbReference type="InterPro" id="IPR010987">
    <property type="entry name" value="Glutathione-S-Trfase_C-like"/>
</dbReference>
<evidence type="ECO:0000313" key="4">
    <source>
        <dbReference type="Proteomes" id="UP001595604"/>
    </source>
</evidence>
<dbReference type="PROSITE" id="PS50405">
    <property type="entry name" value="GST_CTER"/>
    <property type="match status" value="1"/>
</dbReference>
<dbReference type="InterPro" id="IPR050983">
    <property type="entry name" value="GST_Omega/HSP26"/>
</dbReference>
<dbReference type="PANTHER" id="PTHR43968">
    <property type="match status" value="1"/>
</dbReference>
<sequence length="214" mass="23406">MIVYGSSVSPFVRKVRAFAAEKGLELRLAPPQEDPEGFREASPFGKIPAFRDGDFLISDSSAIVAYLDAKFPEDPLIPADPRDRARAIWFDEYADTIVQEAVAKVFYHRVAAPLFYGKPGKPEVADQVEREVFPRLAAYLERSVTDSGFLVAGQLTLADIAVASAFASLAEGDCRPDPARYPRAAAWLAAMWARPVFAALLAEEEALLASMAPR</sequence>
<accession>A0ABV7IPD3</accession>
<dbReference type="RefSeq" id="WP_379508090.1">
    <property type="nucleotide sequence ID" value="NZ_JBHRTQ010000001.1"/>
</dbReference>
<dbReference type="SFLD" id="SFLDS00019">
    <property type="entry name" value="Glutathione_Transferase_(cytos"/>
    <property type="match status" value="1"/>
</dbReference>
<keyword evidence="4" id="KW-1185">Reference proteome</keyword>
<dbReference type="Pfam" id="PF13417">
    <property type="entry name" value="GST_N_3"/>
    <property type="match status" value="1"/>
</dbReference>
<feature type="domain" description="GST N-terminal" evidence="1">
    <location>
        <begin position="1"/>
        <end position="75"/>
    </location>
</feature>
<dbReference type="InterPro" id="IPR004046">
    <property type="entry name" value="GST_C"/>
</dbReference>
<reference evidence="4" key="1">
    <citation type="journal article" date="2019" name="Int. J. Syst. Evol. Microbiol.">
        <title>The Global Catalogue of Microorganisms (GCM) 10K type strain sequencing project: providing services to taxonomists for standard genome sequencing and annotation.</title>
        <authorList>
            <consortium name="The Broad Institute Genomics Platform"/>
            <consortium name="The Broad Institute Genome Sequencing Center for Infectious Disease"/>
            <person name="Wu L."/>
            <person name="Ma J."/>
        </authorList>
    </citation>
    <scope>NUCLEOTIDE SEQUENCE [LARGE SCALE GENOMIC DNA]</scope>
    <source>
        <strain evidence="4">KCTC 42984</strain>
    </source>
</reference>
<organism evidence="3 4">
    <name type="scientific">Novosphingobium bradum</name>
    <dbReference type="NCBI Taxonomy" id="1737444"/>
    <lineage>
        <taxon>Bacteria</taxon>
        <taxon>Pseudomonadati</taxon>
        <taxon>Pseudomonadota</taxon>
        <taxon>Alphaproteobacteria</taxon>
        <taxon>Sphingomonadales</taxon>
        <taxon>Sphingomonadaceae</taxon>
        <taxon>Novosphingobium</taxon>
    </lineage>
</organism>
<dbReference type="InterPro" id="IPR036282">
    <property type="entry name" value="Glutathione-S-Trfase_C_sf"/>
</dbReference>
<dbReference type="CDD" id="cd00570">
    <property type="entry name" value="GST_N_family"/>
    <property type="match status" value="1"/>
</dbReference>
<evidence type="ECO:0000259" key="2">
    <source>
        <dbReference type="PROSITE" id="PS50405"/>
    </source>
</evidence>
<proteinExistence type="predicted"/>
<name>A0ABV7IPD3_9SPHN</name>
<dbReference type="InterPro" id="IPR036249">
    <property type="entry name" value="Thioredoxin-like_sf"/>
</dbReference>